<dbReference type="GO" id="GO:0016853">
    <property type="term" value="F:isomerase activity"/>
    <property type="evidence" value="ECO:0007669"/>
    <property type="project" value="UniProtKB-KW"/>
</dbReference>
<sequence>MSGKDELTLCKEGISTWQNAFNQQDAAGCAQQYREDAVMEARPFGVFKGRKAIQEFWQGIIDQGYADVDYTDVKWEASEQGGYLLSSSWTMNKAYGVVHSEHWVIDNDGKARLENDVFEIQGER</sequence>
<feature type="domain" description="SnoaL-like" evidence="1">
    <location>
        <begin position="17"/>
        <end position="91"/>
    </location>
</feature>
<keyword evidence="3" id="KW-1185">Reference proteome</keyword>
<dbReference type="InterPro" id="IPR037401">
    <property type="entry name" value="SnoaL-like"/>
</dbReference>
<protein>
    <submittedName>
        <fullName evidence="2">Ketosteroid isomerase-like protein</fullName>
    </submittedName>
</protein>
<dbReference type="InterPro" id="IPR032710">
    <property type="entry name" value="NTF2-like_dom_sf"/>
</dbReference>
<reference evidence="2 3" key="1">
    <citation type="submission" date="2020-08" db="EMBL/GenBank/DDBJ databases">
        <title>Genomic Encyclopedia of Type Strains, Phase IV (KMG-IV): sequencing the most valuable type-strain genomes for metagenomic binning, comparative biology and taxonomic classification.</title>
        <authorList>
            <person name="Goeker M."/>
        </authorList>
    </citation>
    <scope>NUCLEOTIDE SEQUENCE [LARGE SCALE GENOMIC DNA]</scope>
    <source>
        <strain evidence="2 3">DSM 22368</strain>
    </source>
</reference>
<accession>A0A7X0JSS8</accession>
<gene>
    <name evidence="2" type="ORF">HNR48_000999</name>
</gene>
<organism evidence="2 3">
    <name type="scientific">Pseudoteredinibacter isoporae</name>
    <dbReference type="NCBI Taxonomy" id="570281"/>
    <lineage>
        <taxon>Bacteria</taxon>
        <taxon>Pseudomonadati</taxon>
        <taxon>Pseudomonadota</taxon>
        <taxon>Gammaproteobacteria</taxon>
        <taxon>Cellvibrionales</taxon>
        <taxon>Cellvibrionaceae</taxon>
        <taxon>Pseudoteredinibacter</taxon>
    </lineage>
</organism>
<dbReference type="Pfam" id="PF12680">
    <property type="entry name" value="SnoaL_2"/>
    <property type="match status" value="1"/>
</dbReference>
<dbReference type="InParanoid" id="A0A7X0JSS8"/>
<evidence type="ECO:0000313" key="2">
    <source>
        <dbReference type="EMBL" id="MBB6520721.1"/>
    </source>
</evidence>
<dbReference type="SUPFAM" id="SSF54427">
    <property type="entry name" value="NTF2-like"/>
    <property type="match status" value="1"/>
</dbReference>
<dbReference type="Proteomes" id="UP000528457">
    <property type="component" value="Unassembled WGS sequence"/>
</dbReference>
<dbReference type="AlphaFoldDB" id="A0A7X0JSS8"/>
<dbReference type="Gene3D" id="3.10.450.50">
    <property type="match status" value="1"/>
</dbReference>
<evidence type="ECO:0000313" key="3">
    <source>
        <dbReference type="Proteomes" id="UP000528457"/>
    </source>
</evidence>
<evidence type="ECO:0000259" key="1">
    <source>
        <dbReference type="Pfam" id="PF12680"/>
    </source>
</evidence>
<keyword evidence="2" id="KW-0413">Isomerase</keyword>
<dbReference type="EMBL" id="JACHHT010000001">
    <property type="protein sequence ID" value="MBB6520721.1"/>
    <property type="molecule type" value="Genomic_DNA"/>
</dbReference>
<comment type="caution">
    <text evidence="2">The sequence shown here is derived from an EMBL/GenBank/DDBJ whole genome shotgun (WGS) entry which is preliminary data.</text>
</comment>
<proteinExistence type="predicted"/>
<dbReference type="RefSeq" id="WP_166850415.1">
    <property type="nucleotide sequence ID" value="NZ_JAAONY010000001.1"/>
</dbReference>
<name>A0A7X0JSS8_9GAMM</name>